<reference evidence="1" key="1">
    <citation type="submission" date="2021-04" db="EMBL/GenBank/DDBJ databases">
        <title>Isolation of p-tert-butylphenol degrading bacteria Sphingobium phenoxybenzoativorans Tas13 from active sludge.</title>
        <authorList>
            <person name="Li Y."/>
        </authorList>
    </citation>
    <scope>NUCLEOTIDE SEQUENCE</scope>
    <source>
        <strain evidence="1">Tas13</strain>
    </source>
</reference>
<gene>
    <name evidence="1" type="ORF">KFK14_14910</name>
</gene>
<evidence type="ECO:0000313" key="2">
    <source>
        <dbReference type="Proteomes" id="UP000681425"/>
    </source>
</evidence>
<evidence type="ECO:0000313" key="1">
    <source>
        <dbReference type="EMBL" id="QUT04353.1"/>
    </source>
</evidence>
<evidence type="ECO:0008006" key="3">
    <source>
        <dbReference type="Google" id="ProtNLM"/>
    </source>
</evidence>
<dbReference type="KEGG" id="spph:KFK14_14910"/>
<dbReference type="AlphaFoldDB" id="A0A975K596"/>
<dbReference type="SUPFAM" id="SSF53448">
    <property type="entry name" value="Nucleotide-diphospho-sugar transferases"/>
    <property type="match status" value="1"/>
</dbReference>
<dbReference type="EMBL" id="CP073910">
    <property type="protein sequence ID" value="QUT04353.1"/>
    <property type="molecule type" value="Genomic_DNA"/>
</dbReference>
<dbReference type="InterPro" id="IPR029044">
    <property type="entry name" value="Nucleotide-diphossugar_trans"/>
</dbReference>
<organism evidence="1 2">
    <name type="scientific">Sphingobium phenoxybenzoativorans</name>
    <dbReference type="NCBI Taxonomy" id="1592790"/>
    <lineage>
        <taxon>Bacteria</taxon>
        <taxon>Pseudomonadati</taxon>
        <taxon>Pseudomonadota</taxon>
        <taxon>Alphaproteobacteria</taxon>
        <taxon>Sphingomonadales</taxon>
        <taxon>Sphingomonadaceae</taxon>
        <taxon>Sphingobium</taxon>
    </lineage>
</organism>
<dbReference type="RefSeq" id="WP_212608183.1">
    <property type="nucleotide sequence ID" value="NZ_CP073910.1"/>
</dbReference>
<proteinExistence type="predicted"/>
<sequence length="244" mass="28002">MSAEPANPKIFVGYDTREDIAWQVCRYSLLRHADQQLNVIPIRQSALRELGLYTRPFDPMSSTEFSLTRFLTPYLAAQSGWVVFCDCDFLYTADIRQVFEGLDPSKALYVVKHDYMPAHDMKMDGKQQTSYPRKNWSSFMVINCSHPDVRALSPSIVNSAPPAFLHRFNWIRDDNDIGELALEWNFLEGEYPRPATVPKVIHYTNGGPWFEECKDVEFGDLWLQEQAYYLESLASAIVPKSTAA</sequence>
<name>A0A975K596_9SPHN</name>
<protein>
    <recommendedName>
        <fullName evidence="3">Glycosyltransferase</fullName>
    </recommendedName>
</protein>
<accession>A0A975K596</accession>
<dbReference type="PANTHER" id="PTHR35105">
    <property type="entry name" value="EXPRESSED PROTEIN"/>
    <property type="match status" value="1"/>
</dbReference>
<dbReference type="Gene3D" id="3.90.550.10">
    <property type="entry name" value="Spore Coat Polysaccharide Biosynthesis Protein SpsA, Chain A"/>
    <property type="match status" value="1"/>
</dbReference>
<dbReference type="Proteomes" id="UP000681425">
    <property type="component" value="Chromosome"/>
</dbReference>
<keyword evidence="2" id="KW-1185">Reference proteome</keyword>
<dbReference type="PANTHER" id="PTHR35105:SF2">
    <property type="entry name" value="PROTEIN CDI"/>
    <property type="match status" value="1"/>
</dbReference>